<dbReference type="AlphaFoldDB" id="A0A820HNN8"/>
<accession>A0A820HNN8</accession>
<dbReference type="EMBL" id="CAJOAX010044924">
    <property type="protein sequence ID" value="CAF4293937.1"/>
    <property type="molecule type" value="Genomic_DNA"/>
</dbReference>
<gene>
    <name evidence="2" type="ORF">OTI717_LOCUS41825</name>
</gene>
<organism evidence="2 3">
    <name type="scientific">Rotaria sordida</name>
    <dbReference type="NCBI Taxonomy" id="392033"/>
    <lineage>
        <taxon>Eukaryota</taxon>
        <taxon>Metazoa</taxon>
        <taxon>Spiralia</taxon>
        <taxon>Gnathifera</taxon>
        <taxon>Rotifera</taxon>
        <taxon>Eurotatoria</taxon>
        <taxon>Bdelloidea</taxon>
        <taxon>Philodinida</taxon>
        <taxon>Philodinidae</taxon>
        <taxon>Rotaria</taxon>
    </lineage>
</organism>
<feature type="region of interest" description="Disordered" evidence="1">
    <location>
        <begin position="1"/>
        <end position="23"/>
    </location>
</feature>
<feature type="non-terminal residue" evidence="2">
    <location>
        <position position="1"/>
    </location>
</feature>
<comment type="caution">
    <text evidence="2">The sequence shown here is derived from an EMBL/GenBank/DDBJ whole genome shotgun (WGS) entry which is preliminary data.</text>
</comment>
<evidence type="ECO:0000313" key="2">
    <source>
        <dbReference type="EMBL" id="CAF4293937.1"/>
    </source>
</evidence>
<name>A0A820HNN8_9BILA</name>
<protein>
    <submittedName>
        <fullName evidence="2">Uncharacterized protein</fullName>
    </submittedName>
</protein>
<feature type="non-terminal residue" evidence="2">
    <location>
        <position position="98"/>
    </location>
</feature>
<evidence type="ECO:0000313" key="3">
    <source>
        <dbReference type="Proteomes" id="UP000663823"/>
    </source>
</evidence>
<reference evidence="2" key="1">
    <citation type="submission" date="2021-02" db="EMBL/GenBank/DDBJ databases">
        <authorList>
            <person name="Nowell W R."/>
        </authorList>
    </citation>
    <scope>NUCLEOTIDE SEQUENCE</scope>
</reference>
<sequence length="98" mass="11224">CRYLLCDEKDSSSTEKSKETEGDKANMDIKKVIYIRAEHLLNITLTKTTLDLGQRIQTMFNEAYKKGSSSDDDQEQTMLTILNQTGYRINIEDIIGLE</sequence>
<dbReference type="Proteomes" id="UP000663823">
    <property type="component" value="Unassembled WGS sequence"/>
</dbReference>
<proteinExistence type="predicted"/>
<evidence type="ECO:0000256" key="1">
    <source>
        <dbReference type="SAM" id="MobiDB-lite"/>
    </source>
</evidence>